<dbReference type="InterPro" id="IPR008640">
    <property type="entry name" value="Adhesin_Head_dom"/>
</dbReference>
<keyword evidence="2" id="KW-0732">Signal</keyword>
<sequence length="539" mass="58055">MKLLSLNAVLLILTFFSVRAQSVRETINFQGVARDTTGRSLSNASVGLRLTIFQEFGPTVYQESHQAQTNNIGIFNVRIGEGQILSGNFYNINWKSGIYQLKIELDPDGNNNYINLGSSLLSSVPYSLHSSQSDRWKNDDPIVQKGQIDEGGILENPGDGTRLIWYPRKGAFRAGSVFGSNYDHAQIGYLSASFGLNTTSAGSFSVAVGNSTKSPGQSSFASGNQTEAAGNGSIAVGNQSVAVGQNSVSMGISNLAKGDNSVATGYNNEAIGDASFAAGVQTFAMTYGSATFGTYPNVQDNSNGPTKAHVTPNDRIFQIGNGSGDQDLSNAITILRNGKVGLGNNALLPQYILDVGGRARIQHKGNSSAGIYFNTSQQTADAFVGMKQDDQVGFYLGNSWNFWVTADGHCFSKLGSLAQSDRRLKRDFADLTNSLTKITSIKGYNYYMIDPKVDQSLQTGVIAQEVEEIFPELVKTDKDGMKSVNYTGLIPHLIESVKELKAENEELKKSVKRIGSLEASLNSLIEANKTLSVKIEQSK</sequence>
<evidence type="ECO:0000313" key="5">
    <source>
        <dbReference type="Proteomes" id="UP001164653"/>
    </source>
</evidence>
<protein>
    <submittedName>
        <fullName evidence="4">Tail fiber domain-containing protein</fullName>
    </submittedName>
</protein>
<evidence type="ECO:0000259" key="3">
    <source>
        <dbReference type="PROSITE" id="PS51688"/>
    </source>
</evidence>
<evidence type="ECO:0000256" key="1">
    <source>
        <dbReference type="SAM" id="Coils"/>
    </source>
</evidence>
<keyword evidence="5" id="KW-1185">Reference proteome</keyword>
<feature type="coiled-coil region" evidence="1">
    <location>
        <begin position="490"/>
        <end position="517"/>
    </location>
</feature>
<dbReference type="RefSeq" id="WP_244819142.1">
    <property type="nucleotide sequence ID" value="NZ_CP112998.1"/>
</dbReference>
<feature type="domain" description="Peptidase S74" evidence="3">
    <location>
        <begin position="420"/>
        <end position="511"/>
    </location>
</feature>
<dbReference type="GO" id="GO:0019867">
    <property type="term" value="C:outer membrane"/>
    <property type="evidence" value="ECO:0007669"/>
    <property type="project" value="InterPro"/>
</dbReference>
<evidence type="ECO:0000313" key="4">
    <source>
        <dbReference type="EMBL" id="WAC13750.1"/>
    </source>
</evidence>
<dbReference type="Gene3D" id="2.150.10.10">
    <property type="entry name" value="Serralysin-like metalloprotease, C-terminal"/>
    <property type="match status" value="1"/>
</dbReference>
<dbReference type="KEGG" id="dpf:ON006_07270"/>
<accession>A0A9E8NBS7</accession>
<dbReference type="SUPFAM" id="SSF101967">
    <property type="entry name" value="Adhesin YadA, collagen-binding domain"/>
    <property type="match status" value="1"/>
</dbReference>
<dbReference type="Pfam" id="PF05658">
    <property type="entry name" value="YadA_head"/>
    <property type="match status" value="2"/>
</dbReference>
<evidence type="ECO:0000256" key="2">
    <source>
        <dbReference type="SAM" id="SignalP"/>
    </source>
</evidence>
<feature type="signal peptide" evidence="2">
    <location>
        <begin position="1"/>
        <end position="20"/>
    </location>
</feature>
<feature type="chain" id="PRO_5039394781" evidence="2">
    <location>
        <begin position="21"/>
        <end position="539"/>
    </location>
</feature>
<dbReference type="InterPro" id="IPR011049">
    <property type="entry name" value="Serralysin-like_metalloprot_C"/>
</dbReference>
<dbReference type="EMBL" id="CP112998">
    <property type="protein sequence ID" value="WAC13750.1"/>
    <property type="molecule type" value="Genomic_DNA"/>
</dbReference>
<dbReference type="CDD" id="cd12820">
    <property type="entry name" value="LbR_YadA-like"/>
    <property type="match status" value="1"/>
</dbReference>
<dbReference type="AlphaFoldDB" id="A0A9E8NBS7"/>
<name>A0A9E8NBS7_9BACT</name>
<reference evidence="4" key="1">
    <citation type="submission" date="2022-11" db="EMBL/GenBank/DDBJ databases">
        <title>Dyadobacter pollutisoli sp. nov., isolated from plastic dumped soil.</title>
        <authorList>
            <person name="Kim J.M."/>
            <person name="Kim K.R."/>
            <person name="Lee J.K."/>
            <person name="Hao L."/>
            <person name="Jeon C.O."/>
        </authorList>
    </citation>
    <scope>NUCLEOTIDE SEQUENCE</scope>
    <source>
        <strain evidence="4">U1</strain>
    </source>
</reference>
<keyword evidence="1" id="KW-0175">Coiled coil</keyword>
<dbReference type="PROSITE" id="PS51688">
    <property type="entry name" value="ICA"/>
    <property type="match status" value="1"/>
</dbReference>
<organism evidence="4 5">
    <name type="scientific">Dyadobacter pollutisoli</name>
    <dbReference type="NCBI Taxonomy" id="2910158"/>
    <lineage>
        <taxon>Bacteria</taxon>
        <taxon>Pseudomonadati</taxon>
        <taxon>Bacteroidota</taxon>
        <taxon>Cytophagia</taxon>
        <taxon>Cytophagales</taxon>
        <taxon>Spirosomataceae</taxon>
        <taxon>Dyadobacter</taxon>
    </lineage>
</organism>
<gene>
    <name evidence="4" type="ORF">ON006_07270</name>
</gene>
<proteinExistence type="predicted"/>
<dbReference type="Proteomes" id="UP001164653">
    <property type="component" value="Chromosome"/>
</dbReference>
<dbReference type="InterPro" id="IPR030392">
    <property type="entry name" value="S74_ICA"/>
</dbReference>
<dbReference type="Pfam" id="PF13884">
    <property type="entry name" value="Peptidase_S74"/>
    <property type="match status" value="1"/>
</dbReference>